<proteinExistence type="predicted"/>
<dbReference type="EMBL" id="AP014939">
    <property type="protein sequence ID" value="BAS21565.1"/>
    <property type="molecule type" value="Genomic_DNA"/>
</dbReference>
<organism evidence="1">
    <name type="scientific">Citrobacter freundii</name>
    <dbReference type="NCBI Taxonomy" id="546"/>
    <lineage>
        <taxon>Bacteria</taxon>
        <taxon>Pseudomonadati</taxon>
        <taxon>Pseudomonadota</taxon>
        <taxon>Gammaproteobacteria</taxon>
        <taxon>Enterobacterales</taxon>
        <taxon>Enterobacteriaceae</taxon>
        <taxon>Citrobacter</taxon>
        <taxon>Citrobacter freundii complex</taxon>
    </lineage>
</organism>
<protein>
    <submittedName>
        <fullName evidence="1">Uncharacterized protein</fullName>
    </submittedName>
</protein>
<sequence>MRYAGAGAKESNVNRLCRFYLFIIGSLYNPITIEPVIAQNGREQEGDKVWY</sequence>
<keyword evidence="1" id="KW-0614">Plasmid</keyword>
<geneLocation type="plasmid" evidence="1">
    <name>pKHM-1</name>
</geneLocation>
<dbReference type="AlphaFoldDB" id="A0A0K2S3Y9"/>
<name>A0A0K2S3Y9_CITFR</name>
<accession>A0A0K2S3Y9</accession>
<evidence type="ECO:0000313" key="1">
    <source>
        <dbReference type="EMBL" id="BAS21565.1"/>
    </source>
</evidence>
<reference evidence="1" key="1">
    <citation type="submission" date="2015-08" db="EMBL/GenBank/DDBJ databases">
        <title>Complete DNA Sequence of Pseudomonas syringae pv. actinidiae, the Causal Agent of Kiwifruit Canker Disease.</title>
        <authorList>
            <person name="Rikkerink E.H.A."/>
            <person name="Fineran P.C."/>
        </authorList>
    </citation>
    <scope>NUCLEOTIDE SEQUENCE</scope>
    <source>
        <strain evidence="1">KHM 243</strain>
        <plasmid evidence="1">pKHM-1</plasmid>
    </source>
</reference>